<protein>
    <submittedName>
        <fullName evidence="2">Uncharacterized protein</fullName>
    </submittedName>
</protein>
<dbReference type="Proteomes" id="UP001177003">
    <property type="component" value="Chromosome 0"/>
</dbReference>
<accession>A0AA35V575</accession>
<reference evidence="2" key="1">
    <citation type="submission" date="2023-04" db="EMBL/GenBank/DDBJ databases">
        <authorList>
            <person name="Vijverberg K."/>
            <person name="Xiong W."/>
            <person name="Schranz E."/>
        </authorList>
    </citation>
    <scope>NUCLEOTIDE SEQUENCE</scope>
</reference>
<gene>
    <name evidence="2" type="ORF">LSALG_LOCUS2887</name>
</gene>
<name>A0AA35V575_LACSI</name>
<proteinExistence type="predicted"/>
<evidence type="ECO:0000313" key="2">
    <source>
        <dbReference type="EMBL" id="CAI9262134.1"/>
    </source>
</evidence>
<feature type="region of interest" description="Disordered" evidence="1">
    <location>
        <begin position="103"/>
        <end position="134"/>
    </location>
</feature>
<dbReference type="EMBL" id="OX465086">
    <property type="protein sequence ID" value="CAI9262134.1"/>
    <property type="molecule type" value="Genomic_DNA"/>
</dbReference>
<organism evidence="2 3">
    <name type="scientific">Lactuca saligna</name>
    <name type="common">Willowleaf lettuce</name>
    <dbReference type="NCBI Taxonomy" id="75948"/>
    <lineage>
        <taxon>Eukaryota</taxon>
        <taxon>Viridiplantae</taxon>
        <taxon>Streptophyta</taxon>
        <taxon>Embryophyta</taxon>
        <taxon>Tracheophyta</taxon>
        <taxon>Spermatophyta</taxon>
        <taxon>Magnoliopsida</taxon>
        <taxon>eudicotyledons</taxon>
        <taxon>Gunneridae</taxon>
        <taxon>Pentapetalae</taxon>
        <taxon>asterids</taxon>
        <taxon>campanulids</taxon>
        <taxon>Asterales</taxon>
        <taxon>Asteraceae</taxon>
        <taxon>Cichorioideae</taxon>
        <taxon>Cichorieae</taxon>
        <taxon>Lactucinae</taxon>
        <taxon>Lactuca</taxon>
    </lineage>
</organism>
<evidence type="ECO:0000313" key="3">
    <source>
        <dbReference type="Proteomes" id="UP001177003"/>
    </source>
</evidence>
<sequence length="250" mass="29600">MVSESDQSRNLCLFSASCFPIYHHQYHSQPLLSPSAESKWSVLATPIQQVALQHVCRCLELVLRLDWNIVKDYNGSYSISACRMVLWCKTIQYTLHDNGHGDLSGQPPQATMNHRYTHHYRKEERKEKDRRERRRSWERRRRPLVVYTRDAHHETPQRLGLTMVQIGSIRARSFDRLEKKRTAEAYLINEEGASIDGRKRKKWVDVAYWGEEWALKGEKKGHRWKLFSFSESADLQVLSQSTLDFRIRRE</sequence>
<feature type="compositionally biased region" description="Basic and acidic residues" evidence="1">
    <location>
        <begin position="121"/>
        <end position="130"/>
    </location>
</feature>
<keyword evidence="3" id="KW-1185">Reference proteome</keyword>
<evidence type="ECO:0000256" key="1">
    <source>
        <dbReference type="SAM" id="MobiDB-lite"/>
    </source>
</evidence>
<dbReference type="AlphaFoldDB" id="A0AA35V575"/>